<dbReference type="Pfam" id="PF03485">
    <property type="entry name" value="Arg_tRNA_synt_N"/>
    <property type="match status" value="1"/>
</dbReference>
<feature type="non-terminal residue" evidence="2">
    <location>
        <position position="119"/>
    </location>
</feature>
<dbReference type="GO" id="GO:0004814">
    <property type="term" value="F:arginine-tRNA ligase activity"/>
    <property type="evidence" value="ECO:0007669"/>
    <property type="project" value="InterPro"/>
</dbReference>
<reference evidence="2" key="2">
    <citation type="journal article" date="2021" name="PeerJ">
        <title>Extensive microbial diversity within the chicken gut microbiome revealed by metagenomics and culture.</title>
        <authorList>
            <person name="Gilroy R."/>
            <person name="Ravi A."/>
            <person name="Getino M."/>
            <person name="Pursley I."/>
            <person name="Horton D.L."/>
            <person name="Alikhan N.F."/>
            <person name="Baker D."/>
            <person name="Gharbi K."/>
            <person name="Hall N."/>
            <person name="Watson M."/>
            <person name="Adriaenssens E.M."/>
            <person name="Foster-Nyarko E."/>
            <person name="Jarju S."/>
            <person name="Secka A."/>
            <person name="Antonio M."/>
            <person name="Oren A."/>
            <person name="Chaudhuri R.R."/>
            <person name="La Ragione R."/>
            <person name="Hildebrand F."/>
            <person name="Pallen M.J."/>
        </authorList>
    </citation>
    <scope>NUCLEOTIDE SEQUENCE</scope>
    <source>
        <strain evidence="2">CHK123-3438</strain>
    </source>
</reference>
<dbReference type="GO" id="GO:0005524">
    <property type="term" value="F:ATP binding"/>
    <property type="evidence" value="ECO:0007669"/>
    <property type="project" value="InterPro"/>
</dbReference>
<dbReference type="SMART" id="SM01016">
    <property type="entry name" value="Arg_tRNA_synt_N"/>
    <property type="match status" value="1"/>
</dbReference>
<dbReference type="EMBL" id="DVKS01000105">
    <property type="protein sequence ID" value="HIT41699.1"/>
    <property type="molecule type" value="Genomic_DNA"/>
</dbReference>
<sequence>MKKILSVIETELKQAFAACGYEESYGKAVLSNRPDLCEYQCNGAMAAAKAYKKKPIDIASQVVEKLQEKHLFSMCEAVMPGFINLKIEENFLADFMNEMAADARLGLEEAREPQTIIVD</sequence>
<keyword evidence="2" id="KW-0436">Ligase</keyword>
<dbReference type="PANTHER" id="PTHR11956">
    <property type="entry name" value="ARGINYL-TRNA SYNTHETASE"/>
    <property type="match status" value="1"/>
</dbReference>
<name>A0A9D1GJZ8_9FIRM</name>
<protein>
    <submittedName>
        <fullName evidence="2">Arginine--tRNA ligase</fullName>
    </submittedName>
</protein>
<dbReference type="PANTHER" id="PTHR11956:SF5">
    <property type="entry name" value="ARGININE--TRNA LIGASE, CYTOPLASMIC"/>
    <property type="match status" value="1"/>
</dbReference>
<dbReference type="InterPro" id="IPR036695">
    <property type="entry name" value="Arg-tRNA-synth_N_sf"/>
</dbReference>
<evidence type="ECO:0000313" key="2">
    <source>
        <dbReference type="EMBL" id="HIT41699.1"/>
    </source>
</evidence>
<dbReference type="SUPFAM" id="SSF55190">
    <property type="entry name" value="Arginyl-tRNA synthetase (ArgRS), N-terminal 'additional' domain"/>
    <property type="match status" value="1"/>
</dbReference>
<dbReference type="InterPro" id="IPR005148">
    <property type="entry name" value="Arg-tRNA-synth_N"/>
</dbReference>
<evidence type="ECO:0000259" key="1">
    <source>
        <dbReference type="SMART" id="SM01016"/>
    </source>
</evidence>
<dbReference type="Gene3D" id="3.30.1360.70">
    <property type="entry name" value="Arginyl tRNA synthetase N-terminal domain"/>
    <property type="match status" value="1"/>
</dbReference>
<reference evidence="2" key="1">
    <citation type="submission" date="2020-10" db="EMBL/GenBank/DDBJ databases">
        <authorList>
            <person name="Gilroy R."/>
        </authorList>
    </citation>
    <scope>NUCLEOTIDE SEQUENCE</scope>
    <source>
        <strain evidence="2">CHK123-3438</strain>
    </source>
</reference>
<gene>
    <name evidence="2" type="ORF">IAB60_06315</name>
</gene>
<evidence type="ECO:0000313" key="3">
    <source>
        <dbReference type="Proteomes" id="UP000886860"/>
    </source>
</evidence>
<dbReference type="AlphaFoldDB" id="A0A9D1GJZ8"/>
<dbReference type="InterPro" id="IPR001278">
    <property type="entry name" value="Arg-tRNA-ligase"/>
</dbReference>
<accession>A0A9D1GJZ8</accession>
<comment type="caution">
    <text evidence="2">The sequence shown here is derived from an EMBL/GenBank/DDBJ whole genome shotgun (WGS) entry which is preliminary data.</text>
</comment>
<proteinExistence type="predicted"/>
<dbReference type="GO" id="GO:0005737">
    <property type="term" value="C:cytoplasm"/>
    <property type="evidence" value="ECO:0007669"/>
    <property type="project" value="InterPro"/>
</dbReference>
<organism evidence="2 3">
    <name type="scientific">Candidatus Caccovicinus merdipullorum</name>
    <dbReference type="NCBI Taxonomy" id="2840724"/>
    <lineage>
        <taxon>Bacteria</taxon>
        <taxon>Bacillati</taxon>
        <taxon>Bacillota</taxon>
        <taxon>Clostridia</taxon>
        <taxon>Eubacteriales</taxon>
        <taxon>Candidatus Caccovicinus</taxon>
    </lineage>
</organism>
<dbReference type="Proteomes" id="UP000886860">
    <property type="component" value="Unassembled WGS sequence"/>
</dbReference>
<feature type="domain" description="Arginyl tRNA synthetase N-terminal" evidence="1">
    <location>
        <begin position="6"/>
        <end position="87"/>
    </location>
</feature>
<dbReference type="GO" id="GO:0006420">
    <property type="term" value="P:arginyl-tRNA aminoacylation"/>
    <property type="evidence" value="ECO:0007669"/>
    <property type="project" value="InterPro"/>
</dbReference>